<dbReference type="EMBL" id="VEPZ02000167">
    <property type="protein sequence ID" value="KAE8732313.1"/>
    <property type="molecule type" value="Genomic_DNA"/>
</dbReference>
<sequence length="118" mass="12495">MASICNRFITRASPFTKSAVRFNGPKSPFPGSAAASSTPYLSLPVPSLLLAVSPLGTPVPVSIGTGMCTVTVASTQYGGDGNDDVMPEHNIEELPISGYTLLHLSRPLVLFYLFSYSE</sequence>
<reference evidence="1" key="1">
    <citation type="submission" date="2019-09" db="EMBL/GenBank/DDBJ databases">
        <title>Draft genome information of white flower Hibiscus syriacus.</title>
        <authorList>
            <person name="Kim Y.-M."/>
        </authorList>
    </citation>
    <scope>NUCLEOTIDE SEQUENCE [LARGE SCALE GENOMIC DNA]</scope>
    <source>
        <strain evidence="1">YM2019G1</strain>
    </source>
</reference>
<dbReference type="AlphaFoldDB" id="A0A6A3CSU4"/>
<comment type="caution">
    <text evidence="1">The sequence shown here is derived from an EMBL/GenBank/DDBJ whole genome shotgun (WGS) entry which is preliminary data.</text>
</comment>
<evidence type="ECO:0000313" key="2">
    <source>
        <dbReference type="Proteomes" id="UP000436088"/>
    </source>
</evidence>
<proteinExistence type="predicted"/>
<gene>
    <name evidence="1" type="ORF">F3Y22_tig00002237pilonHSYRG01633</name>
</gene>
<protein>
    <submittedName>
        <fullName evidence="1">Uncharacterized protein</fullName>
    </submittedName>
</protein>
<dbReference type="Proteomes" id="UP000436088">
    <property type="component" value="Unassembled WGS sequence"/>
</dbReference>
<keyword evidence="2" id="KW-1185">Reference proteome</keyword>
<organism evidence="1 2">
    <name type="scientific">Hibiscus syriacus</name>
    <name type="common">Rose of Sharon</name>
    <dbReference type="NCBI Taxonomy" id="106335"/>
    <lineage>
        <taxon>Eukaryota</taxon>
        <taxon>Viridiplantae</taxon>
        <taxon>Streptophyta</taxon>
        <taxon>Embryophyta</taxon>
        <taxon>Tracheophyta</taxon>
        <taxon>Spermatophyta</taxon>
        <taxon>Magnoliopsida</taxon>
        <taxon>eudicotyledons</taxon>
        <taxon>Gunneridae</taxon>
        <taxon>Pentapetalae</taxon>
        <taxon>rosids</taxon>
        <taxon>malvids</taxon>
        <taxon>Malvales</taxon>
        <taxon>Malvaceae</taxon>
        <taxon>Malvoideae</taxon>
        <taxon>Hibiscus</taxon>
    </lineage>
</organism>
<accession>A0A6A3CSU4</accession>
<evidence type="ECO:0000313" key="1">
    <source>
        <dbReference type="EMBL" id="KAE8732313.1"/>
    </source>
</evidence>
<name>A0A6A3CSU4_HIBSY</name>